<dbReference type="EMBL" id="AM233901">
    <property type="protein sequence ID" value="CAJ80867.1"/>
    <property type="molecule type" value="mRNA"/>
</dbReference>
<dbReference type="SMART" id="SM00041">
    <property type="entry name" value="CT"/>
    <property type="match status" value="1"/>
</dbReference>
<comment type="similarity">
    <text evidence="2">Belongs to the DAN family.</text>
</comment>
<dbReference type="GO" id="GO:0048513">
    <property type="term" value="P:animal organ development"/>
    <property type="evidence" value="ECO:0007669"/>
    <property type="project" value="UniProtKB-ARBA"/>
</dbReference>
<feature type="chain" id="PRO_5044737617" evidence="6">
    <location>
        <begin position="24"/>
        <end position="124"/>
    </location>
</feature>
<evidence type="ECO:0000256" key="2">
    <source>
        <dbReference type="ARBA" id="ARBA00007872"/>
    </source>
</evidence>
<reference evidence="8" key="1">
    <citation type="submission" date="2006-02" db="EMBL/GenBank/DDBJ databases">
        <title>Cysteine-knot proteins in Hydra function in axis establishment.</title>
        <authorList>
            <person name="Guder C."/>
            <person name="Krause A."/>
            <person name="Buettner A."/>
            <person name="Holstein T.W."/>
        </authorList>
    </citation>
    <scope>NUCLEOTIDE SEQUENCE</scope>
    <source>
        <strain evidence="8">105</strain>
    </source>
</reference>
<organism evidence="8">
    <name type="scientific">Hydra vulgaris</name>
    <name type="common">Hydra</name>
    <name type="synonym">Hydra attenuata</name>
    <dbReference type="NCBI Taxonomy" id="6087"/>
    <lineage>
        <taxon>Eukaryota</taxon>
        <taxon>Metazoa</taxon>
        <taxon>Cnidaria</taxon>
        <taxon>Hydrozoa</taxon>
        <taxon>Hydroidolina</taxon>
        <taxon>Anthoathecata</taxon>
        <taxon>Aplanulata</taxon>
        <taxon>Hydridae</taxon>
        <taxon>Hydra</taxon>
    </lineage>
</organism>
<evidence type="ECO:0000259" key="7">
    <source>
        <dbReference type="SMART" id="SM00041"/>
    </source>
</evidence>
<dbReference type="PANTHER" id="PTHR15273:SF5">
    <property type="entry name" value="DAN DOMAIN FAMILY MEMBER 5"/>
    <property type="match status" value="1"/>
</dbReference>
<dbReference type="InterPro" id="IPR029034">
    <property type="entry name" value="Cystine-knot_cytokine"/>
</dbReference>
<sequence length="124" mass="14157">MAMSFRFYYFPIFLLCQLKLKQCNLVAPLSNQEEICKSITFIQPIIREGCDTIMVENSYCVGSCKSITSISTDTNINPSNFSYYCDAAEIHEEKFQLNCNSRKKKNLTKIIAVVKSCKCKAQIL</sequence>
<comment type="subcellular location">
    <subcellularLocation>
        <location evidence="1">Secreted</location>
    </subcellularLocation>
</comment>
<keyword evidence="5" id="KW-1015">Disulfide bond</keyword>
<dbReference type="GeneID" id="100192256"/>
<evidence type="ECO:0000256" key="1">
    <source>
        <dbReference type="ARBA" id="ARBA00004613"/>
    </source>
</evidence>
<dbReference type="InterPro" id="IPR016860">
    <property type="entry name" value="Cerberus"/>
</dbReference>
<dbReference type="OrthoDB" id="9950584at2759"/>
<evidence type="ECO:0000256" key="4">
    <source>
        <dbReference type="ARBA" id="ARBA00022729"/>
    </source>
</evidence>
<name>Q2A125_HYDVU</name>
<feature type="signal peptide" evidence="6">
    <location>
        <begin position="1"/>
        <end position="23"/>
    </location>
</feature>
<dbReference type="InterPro" id="IPR004133">
    <property type="entry name" value="DAN_dom"/>
</dbReference>
<gene>
    <name evidence="8" type="primary">crb1</name>
</gene>
<dbReference type="GO" id="GO:0003002">
    <property type="term" value="P:regionalization"/>
    <property type="evidence" value="ECO:0007669"/>
    <property type="project" value="UniProtKB-ARBA"/>
</dbReference>
<dbReference type="AlphaFoldDB" id="Q2A125"/>
<keyword evidence="4 6" id="KW-0732">Signal</keyword>
<protein>
    <submittedName>
        <fullName evidence="8">Cerberus-like</fullName>
    </submittedName>
</protein>
<dbReference type="GO" id="GO:0005576">
    <property type="term" value="C:extracellular region"/>
    <property type="evidence" value="ECO:0007669"/>
    <property type="project" value="UniProtKB-SubCell"/>
</dbReference>
<evidence type="ECO:0000256" key="5">
    <source>
        <dbReference type="ARBA" id="ARBA00023157"/>
    </source>
</evidence>
<evidence type="ECO:0000256" key="3">
    <source>
        <dbReference type="ARBA" id="ARBA00022525"/>
    </source>
</evidence>
<evidence type="ECO:0000313" key="8">
    <source>
        <dbReference type="EMBL" id="CAJ80867.1"/>
    </source>
</evidence>
<dbReference type="Pfam" id="PF03045">
    <property type="entry name" value="DAN"/>
    <property type="match status" value="1"/>
</dbReference>
<evidence type="ECO:0000256" key="6">
    <source>
        <dbReference type="SAM" id="SignalP"/>
    </source>
</evidence>
<dbReference type="GO" id="GO:0032926">
    <property type="term" value="P:negative regulation of activin receptor signaling pathway"/>
    <property type="evidence" value="ECO:0007669"/>
    <property type="project" value="UniProtKB-ARBA"/>
</dbReference>
<keyword evidence="3" id="KW-0964">Secreted</keyword>
<dbReference type="PANTHER" id="PTHR15273">
    <property type="entry name" value="DAN DOMAIN FAMILY MEMBER 5"/>
    <property type="match status" value="1"/>
</dbReference>
<dbReference type="InterPro" id="IPR006207">
    <property type="entry name" value="Cys_knot_C"/>
</dbReference>
<dbReference type="KEGG" id="hmg:100192256"/>
<proteinExistence type="evidence at transcript level"/>
<feature type="domain" description="CTCK" evidence="7">
    <location>
        <begin position="38"/>
        <end position="122"/>
    </location>
</feature>
<accession>Q2A125</accession>
<dbReference type="Gene3D" id="2.10.90.10">
    <property type="entry name" value="Cystine-knot cytokines"/>
    <property type="match status" value="1"/>
</dbReference>